<feature type="transmembrane region" description="Helical" evidence="4">
    <location>
        <begin position="109"/>
        <end position="131"/>
    </location>
</feature>
<evidence type="ECO:0000256" key="2">
    <source>
        <dbReference type="ARBA" id="ARBA00012528"/>
    </source>
</evidence>
<feature type="transmembrane region" description="Helical" evidence="4">
    <location>
        <begin position="196"/>
        <end position="218"/>
    </location>
</feature>
<keyword evidence="4" id="KW-0472">Membrane</keyword>
<dbReference type="GO" id="GO:0043709">
    <property type="term" value="P:cell adhesion involved in single-species biofilm formation"/>
    <property type="evidence" value="ECO:0007669"/>
    <property type="project" value="TreeGrafter"/>
</dbReference>
<dbReference type="InterPro" id="IPR043128">
    <property type="entry name" value="Rev_trsase/Diguanyl_cyclase"/>
</dbReference>
<dbReference type="SUPFAM" id="SSF55073">
    <property type="entry name" value="Nucleotide cyclase"/>
    <property type="match status" value="1"/>
</dbReference>
<dbReference type="Proteomes" id="UP000619743">
    <property type="component" value="Unassembled WGS sequence"/>
</dbReference>
<dbReference type="Gene3D" id="3.30.70.270">
    <property type="match status" value="1"/>
</dbReference>
<evidence type="ECO:0000256" key="3">
    <source>
        <dbReference type="SAM" id="Coils"/>
    </source>
</evidence>
<keyword evidence="4" id="KW-0812">Transmembrane</keyword>
<dbReference type="GO" id="GO:0005886">
    <property type="term" value="C:plasma membrane"/>
    <property type="evidence" value="ECO:0007669"/>
    <property type="project" value="TreeGrafter"/>
</dbReference>
<feature type="transmembrane region" description="Helical" evidence="4">
    <location>
        <begin position="230"/>
        <end position="252"/>
    </location>
</feature>
<evidence type="ECO:0000256" key="1">
    <source>
        <dbReference type="ARBA" id="ARBA00001946"/>
    </source>
</evidence>
<evidence type="ECO:0000259" key="5">
    <source>
        <dbReference type="PROSITE" id="PS50887"/>
    </source>
</evidence>
<sequence length="501" mass="55546">MLKSPWNWLLTLSLALSPGLVVAANLDISSLISIDLADDSYTLQARALAINGLFCGVLLVMAVFKLFVYWHSRTIGFLFHGCYGLCVFLMTTVATGLSSFFWQPPFWNTFQFILVIGVVAAVLIALFAGDLFAQAKAPKRLQVVLRILILAIAISGLVMVLSWHLYAVRLVVLLACLLSLLLLGCSIWLRQKQVRYGGFYLIAWLAISAGFGLTLLSYKGWLVLPVATHVPLIIGLIVEVIVISFVMAGSFADAKQARLAAQRESLKNAERANRLQQQALQAQANATEELESKVQERTFELEVALRELEETNRQLEEQSTVDFLTGVKNRKHFDKRYVAEFRRSRREQTPLGVVMLDIDHFKRINDTYGHLVGDEVIRQVAHRIQSVLKRPSDTLTRYGGEEFALILPATHLEGALLVVEEVLTAIRQTPFITNDGALPVTISGGLSVAVVQPEMEPNGLLDAADQALYSAKEAGRDQAKWQQVGAQGHSPQSLLFKSDDF</sequence>
<dbReference type="Pfam" id="PF00990">
    <property type="entry name" value="GGDEF"/>
    <property type="match status" value="1"/>
</dbReference>
<dbReference type="RefSeq" id="WP_087504223.1">
    <property type="nucleotide sequence ID" value="NZ_BMDX01000001.1"/>
</dbReference>
<dbReference type="CDD" id="cd01949">
    <property type="entry name" value="GGDEF"/>
    <property type="match status" value="1"/>
</dbReference>
<name>A0A8J2U1W7_9GAMM</name>
<dbReference type="PROSITE" id="PS50887">
    <property type="entry name" value="GGDEF"/>
    <property type="match status" value="1"/>
</dbReference>
<evidence type="ECO:0000256" key="4">
    <source>
        <dbReference type="SAM" id="Phobius"/>
    </source>
</evidence>
<dbReference type="InterPro" id="IPR000160">
    <property type="entry name" value="GGDEF_dom"/>
</dbReference>
<dbReference type="SMART" id="SM00267">
    <property type="entry name" value="GGDEF"/>
    <property type="match status" value="1"/>
</dbReference>
<feature type="transmembrane region" description="Helical" evidence="4">
    <location>
        <begin position="47"/>
        <end position="70"/>
    </location>
</feature>
<dbReference type="NCBIfam" id="TIGR00254">
    <property type="entry name" value="GGDEF"/>
    <property type="match status" value="1"/>
</dbReference>
<keyword evidence="7" id="KW-1185">Reference proteome</keyword>
<keyword evidence="4" id="KW-1133">Transmembrane helix</keyword>
<dbReference type="PANTHER" id="PTHR45138:SF24">
    <property type="entry name" value="DIGUANYLATE CYCLASE DGCC-RELATED"/>
    <property type="match status" value="1"/>
</dbReference>
<dbReference type="PANTHER" id="PTHR45138">
    <property type="entry name" value="REGULATORY COMPONENTS OF SENSORY TRANSDUCTION SYSTEM"/>
    <property type="match status" value="1"/>
</dbReference>
<feature type="domain" description="GGDEF" evidence="5">
    <location>
        <begin position="349"/>
        <end position="484"/>
    </location>
</feature>
<organism evidence="6 7">
    <name type="scientific">Neiella marina</name>
    <dbReference type="NCBI Taxonomy" id="508461"/>
    <lineage>
        <taxon>Bacteria</taxon>
        <taxon>Pseudomonadati</taxon>
        <taxon>Pseudomonadota</taxon>
        <taxon>Gammaproteobacteria</taxon>
        <taxon>Alteromonadales</taxon>
        <taxon>Echinimonadaceae</taxon>
        <taxon>Neiella</taxon>
    </lineage>
</organism>
<reference evidence="7" key="1">
    <citation type="journal article" date="2019" name="Int. J. Syst. Evol. Microbiol.">
        <title>The Global Catalogue of Microorganisms (GCM) 10K type strain sequencing project: providing services to taxonomists for standard genome sequencing and annotation.</title>
        <authorList>
            <consortium name="The Broad Institute Genomics Platform"/>
            <consortium name="The Broad Institute Genome Sequencing Center for Infectious Disease"/>
            <person name="Wu L."/>
            <person name="Ma J."/>
        </authorList>
    </citation>
    <scope>NUCLEOTIDE SEQUENCE [LARGE SCALE GENOMIC DNA]</scope>
    <source>
        <strain evidence="7">CGMCC 1.10130</strain>
    </source>
</reference>
<accession>A0A8J2U1W7</accession>
<keyword evidence="3" id="KW-0175">Coiled coil</keyword>
<dbReference type="InterPro" id="IPR029787">
    <property type="entry name" value="Nucleotide_cyclase"/>
</dbReference>
<comment type="cofactor">
    <cofactor evidence="1">
        <name>Mg(2+)</name>
        <dbReference type="ChEBI" id="CHEBI:18420"/>
    </cofactor>
</comment>
<dbReference type="GO" id="GO:1902201">
    <property type="term" value="P:negative regulation of bacterial-type flagellum-dependent cell motility"/>
    <property type="evidence" value="ECO:0007669"/>
    <property type="project" value="TreeGrafter"/>
</dbReference>
<dbReference type="FunFam" id="3.30.70.270:FF:000001">
    <property type="entry name" value="Diguanylate cyclase domain protein"/>
    <property type="match status" value="1"/>
</dbReference>
<feature type="transmembrane region" description="Helical" evidence="4">
    <location>
        <begin position="82"/>
        <end position="103"/>
    </location>
</feature>
<comment type="caution">
    <text evidence="6">The sequence shown here is derived from an EMBL/GenBank/DDBJ whole genome shotgun (WGS) entry which is preliminary data.</text>
</comment>
<dbReference type="InterPro" id="IPR011623">
    <property type="entry name" value="7TMR_DISM_rcpt_extracell_dom1"/>
</dbReference>
<feature type="coiled-coil region" evidence="3">
    <location>
        <begin position="252"/>
        <end position="321"/>
    </location>
</feature>
<gene>
    <name evidence="6" type="ORF">GCM10011369_02200</name>
</gene>
<dbReference type="GO" id="GO:0052621">
    <property type="term" value="F:diguanylate cyclase activity"/>
    <property type="evidence" value="ECO:0007669"/>
    <property type="project" value="UniProtKB-EC"/>
</dbReference>
<dbReference type="InterPro" id="IPR050469">
    <property type="entry name" value="Diguanylate_Cyclase"/>
</dbReference>
<feature type="transmembrane region" description="Helical" evidence="4">
    <location>
        <begin position="143"/>
        <end position="164"/>
    </location>
</feature>
<feature type="transmembrane region" description="Helical" evidence="4">
    <location>
        <begin position="170"/>
        <end position="189"/>
    </location>
</feature>
<dbReference type="EC" id="2.7.7.65" evidence="2"/>
<dbReference type="AlphaFoldDB" id="A0A8J2U1W7"/>
<dbReference type="OrthoDB" id="9813903at2"/>
<protein>
    <recommendedName>
        <fullName evidence="2">diguanylate cyclase</fullName>
        <ecNumber evidence="2">2.7.7.65</ecNumber>
    </recommendedName>
</protein>
<evidence type="ECO:0000313" key="6">
    <source>
        <dbReference type="EMBL" id="GGA64411.1"/>
    </source>
</evidence>
<proteinExistence type="predicted"/>
<dbReference type="Pfam" id="PF07695">
    <property type="entry name" value="7TMR-DISM_7TM"/>
    <property type="match status" value="1"/>
</dbReference>
<evidence type="ECO:0000313" key="7">
    <source>
        <dbReference type="Proteomes" id="UP000619743"/>
    </source>
</evidence>
<dbReference type="EMBL" id="BMDX01000001">
    <property type="protein sequence ID" value="GGA64411.1"/>
    <property type="molecule type" value="Genomic_DNA"/>
</dbReference>